<dbReference type="HOGENOM" id="CLU_022812_0_0_1"/>
<dbReference type="VEuPathDB" id="HostDB:ENSRNOG00000025321"/>
<dbReference type="GO" id="GO:0010780">
    <property type="term" value="P:meiotic DNA double-strand break formation involved in reciprocal meiotic recombination"/>
    <property type="evidence" value="ECO:0000266"/>
    <property type="project" value="RGD"/>
</dbReference>
<feature type="repeat" description="ANK" evidence="1">
    <location>
        <begin position="574"/>
        <end position="606"/>
    </location>
</feature>
<dbReference type="AlphaFoldDB" id="F1LX87"/>
<dbReference type="SUPFAM" id="SSF48403">
    <property type="entry name" value="Ankyrin repeat"/>
    <property type="match status" value="1"/>
</dbReference>
<dbReference type="InterPro" id="IPR040843">
    <property type="entry name" value="RAMA"/>
</dbReference>
<dbReference type="PROSITE" id="PS50297">
    <property type="entry name" value="ANK_REP_REGION"/>
    <property type="match status" value="3"/>
</dbReference>
<dbReference type="InterPro" id="IPR036770">
    <property type="entry name" value="Ankyrin_rpt-contain_sf"/>
</dbReference>
<evidence type="ECO:0000313" key="4">
    <source>
        <dbReference type="Ensembl" id="ENSRNOP00000034334.7"/>
    </source>
</evidence>
<dbReference type="eggNOG" id="ENOG502QS0Y">
    <property type="taxonomic scope" value="Eukaryota"/>
</dbReference>
<keyword evidence="5" id="KW-1185">Reference proteome</keyword>
<dbReference type="Proteomes" id="UP000002494">
    <property type="component" value="Chromosome 2"/>
</dbReference>
<dbReference type="PANTHER" id="PTHR24176">
    <property type="entry name" value="ANKYRIN REPEAT DOMAIN-CONTAINING PROTEIN 31-RELATED"/>
    <property type="match status" value="1"/>
</dbReference>
<dbReference type="PANTHER" id="PTHR24176:SF14">
    <property type="entry name" value="ANKYRIN REPEAT DOMAIN-CONTAINING PROTEIN 31"/>
    <property type="match status" value="1"/>
</dbReference>
<feature type="region of interest" description="Disordered" evidence="2">
    <location>
        <begin position="868"/>
        <end position="910"/>
    </location>
</feature>
<dbReference type="GO" id="GO:0000785">
    <property type="term" value="C:chromatin"/>
    <property type="evidence" value="ECO:0000266"/>
    <property type="project" value="RGD"/>
</dbReference>
<feature type="compositionally biased region" description="Polar residues" evidence="2">
    <location>
        <begin position="872"/>
        <end position="882"/>
    </location>
</feature>
<gene>
    <name evidence="4 6" type="primary">Ankrd31</name>
</gene>
<feature type="region of interest" description="Disordered" evidence="2">
    <location>
        <begin position="788"/>
        <end position="831"/>
    </location>
</feature>
<keyword evidence="1" id="KW-0040">ANK repeat</keyword>
<feature type="region of interest" description="Disordered" evidence="2">
    <location>
        <begin position="960"/>
        <end position="990"/>
    </location>
</feature>
<dbReference type="PROSITE" id="PS50088">
    <property type="entry name" value="ANK_REPEAT"/>
    <property type="match status" value="3"/>
</dbReference>
<feature type="repeat" description="ANK" evidence="1">
    <location>
        <begin position="541"/>
        <end position="573"/>
    </location>
</feature>
<dbReference type="PaxDb" id="10116-ENSRNOP00000034334"/>
<feature type="compositionally biased region" description="Basic residues" evidence="2">
    <location>
        <begin position="1038"/>
        <end position="1048"/>
    </location>
</feature>
<dbReference type="Gene3D" id="1.25.40.20">
    <property type="entry name" value="Ankyrin repeat-containing domain"/>
    <property type="match status" value="1"/>
</dbReference>
<dbReference type="STRING" id="10116.ENSRNOP00000034334"/>
<accession>F1LX87</accession>
<dbReference type="Pfam" id="PF12796">
    <property type="entry name" value="Ank_2"/>
    <property type="match status" value="1"/>
</dbReference>
<proteinExistence type="predicted"/>
<feature type="domain" description="RAMA" evidence="3">
    <location>
        <begin position="1035"/>
        <end position="1134"/>
    </location>
</feature>
<feature type="compositionally biased region" description="Polar residues" evidence="2">
    <location>
        <begin position="899"/>
        <end position="910"/>
    </location>
</feature>
<evidence type="ECO:0000313" key="5">
    <source>
        <dbReference type="Proteomes" id="UP000002494"/>
    </source>
</evidence>
<feature type="region of interest" description="Disordered" evidence="2">
    <location>
        <begin position="359"/>
        <end position="382"/>
    </location>
</feature>
<protein>
    <submittedName>
        <fullName evidence="4">Ankyrin repeat domain 31</fullName>
    </submittedName>
</protein>
<feature type="region of interest" description="Disordered" evidence="2">
    <location>
        <begin position="1024"/>
        <end position="1048"/>
    </location>
</feature>
<dbReference type="GO" id="GO:1903343">
    <property type="term" value="P:positive regulation of meiotic DNA double-strand break formation"/>
    <property type="evidence" value="ECO:0000266"/>
    <property type="project" value="RGD"/>
</dbReference>
<evidence type="ECO:0000256" key="2">
    <source>
        <dbReference type="SAM" id="MobiDB-lite"/>
    </source>
</evidence>
<dbReference type="CTD" id="256006"/>
<dbReference type="SMART" id="SM00248">
    <property type="entry name" value="ANK"/>
    <property type="match status" value="3"/>
</dbReference>
<dbReference type="Bgee" id="ENSRNOG00000025321">
    <property type="expression patterns" value="Expressed in testis"/>
</dbReference>
<feature type="repeat" description="ANK" evidence="1">
    <location>
        <begin position="508"/>
        <end position="540"/>
    </location>
</feature>
<dbReference type="AGR" id="RGD:2323520"/>
<sequence length="1204" mass="133040">MEKGDQASDCDSDETVIEGSVTENELEDDELPWRRFLSQDTTFTSEFCFHSGINGTQNGMHSPEIQLGLKLRKDSQEQNDKNEVLRALSEDLVLQDPQDETTQNQVLLQTRKELPVFSVSVPHPEVSWSHQTTGGPGAEICEHLPHSEKELSENSDSPEVSLLSGTSLMASDLVTLKEQLTEPVKTLAVPNTFSEPGKKVTLTLTSIETKDEESSLETFVSALEKLLESPEYTQEERLLEIMNDFSPQEFLTSLSNSMSSVSVPSSALSAGDRDELGNKAGAVLPAQLLAAINTLPGADVGPICQGQERSSSVSGGNGCLEVQPAMSQKDEDCTHIAQNIEDPKPFRLQTLTHENATSYEQLNKKENSDSMKNTSTQKTPRVLRRSSRLEKLRASRDVHTDVILERPERILSEALSCKDRINSIFTTENFSKRKNMHSSRFKNEQIRKNEQLRIKNGPPVTINICHAYVSQLDLELQQLSSLCYFTRSDLLDIITEVNTAGINKRNAKGESRLHVASKGGNLSLVKMLIESGADVNLKDNAGWTPLHKASSGGFDDIIIELLKAGANVNCENVDGILPLHGASAGNHLKAAEILLEHGANPSQKDQKQRTALDEADDEKMKELLKSHGAIETAHGEERSSIVPVKIPAIRPKRYKPFICDNDKAVGSPAPSHKAKRSESRPVHQTISAILKDLEEKQETLLKFEIRNSEDEEQYIEKMLDIKEVMDNILAQQKTERDDLAKKYRVSMESFKHGALREQLANLATRQKSLLVVAKKQKKIRLKIQNYKTATPSSGNNLRKLPCNSDISSDKTSQDPPGVGNSALAQSGSLSPNNLAYRSMQEMPFSPEIQSDSQNTNICLNAEAIRGEEFPGSDTNSKQNVQDCASGGLLKSTSDDTEKMTSSSQPVALTSQAEYSQAENFFPETSVKGYGFDAPSLTGTINISEDKSIFSQNDVCLPAFPQNQGLSRCKPKRRNKRTGSQQPSEGASKPLAQTVAILDTYTARQTKPCLKKSASVALNADSMQISPPSVSAHQPSSKKAPHHSTTPRKKTVQLKDLILLGRINPGNNILEFKTQETTHRASVLLSGKLKVENGQIYQNPVTWLKDVLGGGSYVTWNYAWNKVTYLGKELLKYVSEAPPVSAEPSSTPQQHQPCLSAGTSRESMQIIPHYLQIKEILLISDQELLPCHVMEQHWKFYVECKKLSF</sequence>
<feature type="compositionally biased region" description="Polar residues" evidence="2">
    <location>
        <begin position="822"/>
        <end position="831"/>
    </location>
</feature>
<reference evidence="4" key="2">
    <citation type="submission" date="2025-08" db="UniProtKB">
        <authorList>
            <consortium name="Ensembl"/>
        </authorList>
    </citation>
    <scope>IDENTIFICATION</scope>
    <source>
        <strain evidence="4">Brown Norway</strain>
    </source>
</reference>
<evidence type="ECO:0000313" key="6">
    <source>
        <dbReference type="RGD" id="2323520"/>
    </source>
</evidence>
<dbReference type="Pfam" id="PF18755">
    <property type="entry name" value="RAMA"/>
    <property type="match status" value="1"/>
</dbReference>
<feature type="compositionally biased region" description="Polar residues" evidence="2">
    <location>
        <begin position="370"/>
        <end position="379"/>
    </location>
</feature>
<dbReference type="Ensembl" id="ENSRNOT00000032960.7">
    <property type="protein sequence ID" value="ENSRNOP00000034334.7"/>
    <property type="gene ID" value="ENSRNOG00000025321.7"/>
</dbReference>
<dbReference type="RGD" id="2323520">
    <property type="gene designation" value="Ankrd31"/>
</dbReference>
<dbReference type="GO" id="GO:0007129">
    <property type="term" value="P:homologous chromosome pairing at meiosis"/>
    <property type="evidence" value="ECO:0000266"/>
    <property type="project" value="RGD"/>
</dbReference>
<dbReference type="OMA" id="GHQMKSY"/>
<organism evidence="4 5">
    <name type="scientific">Rattus norvegicus</name>
    <name type="common">Rat</name>
    <dbReference type="NCBI Taxonomy" id="10116"/>
    <lineage>
        <taxon>Eukaryota</taxon>
        <taxon>Metazoa</taxon>
        <taxon>Chordata</taxon>
        <taxon>Craniata</taxon>
        <taxon>Vertebrata</taxon>
        <taxon>Euteleostomi</taxon>
        <taxon>Mammalia</taxon>
        <taxon>Eutheria</taxon>
        <taxon>Euarchontoglires</taxon>
        <taxon>Glires</taxon>
        <taxon>Rodentia</taxon>
        <taxon>Myomorpha</taxon>
        <taxon>Muroidea</taxon>
        <taxon>Muridae</taxon>
        <taxon>Murinae</taxon>
        <taxon>Rattus</taxon>
    </lineage>
</organism>
<feature type="compositionally biased region" description="Polar residues" evidence="2">
    <location>
        <begin position="1024"/>
        <end position="1036"/>
    </location>
</feature>
<dbReference type="jPOST" id="F1LX87"/>
<dbReference type="InParanoid" id="F1LX87"/>
<dbReference type="GeneTree" id="ENSGT00940000162618"/>
<feature type="region of interest" description="Disordered" evidence="2">
    <location>
        <begin position="1"/>
        <end position="27"/>
    </location>
</feature>
<evidence type="ECO:0000259" key="3">
    <source>
        <dbReference type="Pfam" id="PF18755"/>
    </source>
</evidence>
<reference evidence="4" key="3">
    <citation type="submission" date="2025-09" db="UniProtKB">
        <authorList>
            <consortium name="Ensembl"/>
        </authorList>
    </citation>
    <scope>IDENTIFICATION</scope>
    <source>
        <strain evidence="4">Brown Norway</strain>
    </source>
</reference>
<evidence type="ECO:0000256" key="1">
    <source>
        <dbReference type="PROSITE-ProRule" id="PRU00023"/>
    </source>
</evidence>
<reference evidence="4" key="1">
    <citation type="submission" date="2024-01" db="EMBL/GenBank/DDBJ databases">
        <title>GRCr8: a new rat reference genome assembly contstructed from accurate long reads and long range scaffolding.</title>
        <authorList>
            <person name="Doris P.A."/>
            <person name="Kalbfleisch T."/>
            <person name="Li K."/>
            <person name="Howe K."/>
            <person name="Wood J."/>
        </authorList>
    </citation>
    <scope>NUCLEOTIDE SEQUENCE [LARGE SCALE GENOMIC DNA]</scope>
    <source>
        <strain evidence="4">Brown Norway</strain>
    </source>
</reference>
<name>F1LX87_RAT</name>
<dbReference type="InterPro" id="IPR042334">
    <property type="entry name" value="ANKRD31"/>
</dbReference>
<dbReference type="InterPro" id="IPR002110">
    <property type="entry name" value="Ankyrin_rpt"/>
</dbReference>